<organism evidence="1 2">
    <name type="scientific">Haematococcus lacustris</name>
    <name type="common">Green alga</name>
    <name type="synonym">Haematococcus pluvialis</name>
    <dbReference type="NCBI Taxonomy" id="44745"/>
    <lineage>
        <taxon>Eukaryota</taxon>
        <taxon>Viridiplantae</taxon>
        <taxon>Chlorophyta</taxon>
        <taxon>core chlorophytes</taxon>
        <taxon>Chlorophyceae</taxon>
        <taxon>CS clade</taxon>
        <taxon>Chlamydomonadales</taxon>
        <taxon>Haematococcaceae</taxon>
        <taxon>Haematococcus</taxon>
    </lineage>
</organism>
<protein>
    <submittedName>
        <fullName evidence="1">Uncharacterized protein</fullName>
    </submittedName>
</protein>
<keyword evidence="2" id="KW-1185">Reference proteome</keyword>
<comment type="caution">
    <text evidence="1">The sequence shown here is derived from an EMBL/GenBank/DDBJ whole genome shotgun (WGS) entry which is preliminary data.</text>
</comment>
<name>A0A6A0A7D9_HAELA</name>
<reference evidence="1 2" key="1">
    <citation type="submission" date="2020-02" db="EMBL/GenBank/DDBJ databases">
        <title>Draft genome sequence of Haematococcus lacustris strain NIES-144.</title>
        <authorList>
            <person name="Morimoto D."/>
            <person name="Nakagawa S."/>
            <person name="Yoshida T."/>
            <person name="Sawayama S."/>
        </authorList>
    </citation>
    <scope>NUCLEOTIDE SEQUENCE [LARGE SCALE GENOMIC DNA]</scope>
    <source>
        <strain evidence="1 2">NIES-144</strain>
    </source>
</reference>
<dbReference type="AlphaFoldDB" id="A0A6A0A7D9"/>
<dbReference type="Proteomes" id="UP000485058">
    <property type="component" value="Unassembled WGS sequence"/>
</dbReference>
<evidence type="ECO:0000313" key="1">
    <source>
        <dbReference type="EMBL" id="GFH28549.1"/>
    </source>
</evidence>
<sequence length="106" mass="11399">MPIPQPPRDDGNNVLRAAVANHVFASLVQKGCQCLPACSRAEKGGAALRRNICRTASMGTSYSLDCNLAAQHCVNDMQRGHRVCPLLFAPSQKCRSSYSSATISSY</sequence>
<dbReference type="EMBL" id="BLLF01003928">
    <property type="protein sequence ID" value="GFH28549.1"/>
    <property type="molecule type" value="Genomic_DNA"/>
</dbReference>
<proteinExistence type="predicted"/>
<gene>
    <name evidence="1" type="ORF">HaLaN_27059</name>
</gene>
<evidence type="ECO:0000313" key="2">
    <source>
        <dbReference type="Proteomes" id="UP000485058"/>
    </source>
</evidence>
<accession>A0A6A0A7D9</accession>